<keyword evidence="1" id="KW-0472">Membrane</keyword>
<dbReference type="Gene3D" id="2.60.120.1440">
    <property type="match status" value="1"/>
</dbReference>
<name>A0A4Q6Y5E6_9SPHN</name>
<keyword evidence="4" id="KW-1185">Reference proteome</keyword>
<dbReference type="GO" id="GO:0016989">
    <property type="term" value="F:sigma factor antagonist activity"/>
    <property type="evidence" value="ECO:0007669"/>
    <property type="project" value="TreeGrafter"/>
</dbReference>
<keyword evidence="1" id="KW-1133">Transmembrane helix</keyword>
<sequence length="319" mass="34574">MSPARDIEQQAAHWLVAREQPGWSAEDARALEGWLDDSVAHKAAFWRLEAGWGAADRLAATRGGVPIAPAPHWTKAPIWALAASLVMVCMAVLALWHFTANEVDAPAIRVATAVGVHRQVALADGSAVTVNTASTLRAAFTSGQRQVWLDRGEAYFEVAHDKRHPFVVFAGGRKVTVLGTKFSVRRDGDTVTVAVVEGRVRVEASDPATAGRAAIITAGDVAIARGQSMLLADRSEQRVQDALAWRRGVLTFDQVTLEQAAHEFNRYNRRQIRLGDAQVARLRIGGSFEATNIDAFTRLLHDAFGLRVANDSDGVTIKS</sequence>
<keyword evidence="1" id="KW-0812">Transmembrane</keyword>
<evidence type="ECO:0000256" key="1">
    <source>
        <dbReference type="SAM" id="Phobius"/>
    </source>
</evidence>
<dbReference type="InterPro" id="IPR006860">
    <property type="entry name" value="FecR"/>
</dbReference>
<feature type="transmembrane region" description="Helical" evidence="1">
    <location>
        <begin position="78"/>
        <end position="98"/>
    </location>
</feature>
<dbReference type="AlphaFoldDB" id="A0A4Q6Y5E6"/>
<dbReference type="RefSeq" id="WP_130155957.1">
    <property type="nucleotide sequence ID" value="NZ_SGIS01000008.1"/>
</dbReference>
<dbReference type="PIRSF" id="PIRSF018266">
    <property type="entry name" value="FecR"/>
    <property type="match status" value="1"/>
</dbReference>
<dbReference type="Pfam" id="PF04773">
    <property type="entry name" value="FecR"/>
    <property type="match status" value="1"/>
</dbReference>
<accession>A0A4Q6Y5E6</accession>
<dbReference type="EMBL" id="SGIS01000008">
    <property type="protein sequence ID" value="RZF65124.1"/>
    <property type="molecule type" value="Genomic_DNA"/>
</dbReference>
<dbReference type="Proteomes" id="UP000292085">
    <property type="component" value="Unassembled WGS sequence"/>
</dbReference>
<dbReference type="OrthoDB" id="9798846at2"/>
<evidence type="ECO:0000313" key="4">
    <source>
        <dbReference type="Proteomes" id="UP000292085"/>
    </source>
</evidence>
<dbReference type="PANTHER" id="PTHR30273">
    <property type="entry name" value="PERIPLASMIC SIGNAL SENSOR AND SIGMA FACTOR ACTIVATOR FECR-RELATED"/>
    <property type="match status" value="1"/>
</dbReference>
<evidence type="ECO:0000313" key="3">
    <source>
        <dbReference type="EMBL" id="RZF65124.1"/>
    </source>
</evidence>
<protein>
    <recommendedName>
        <fullName evidence="2">FecR protein domain-containing protein</fullName>
    </recommendedName>
</protein>
<dbReference type="Gene3D" id="3.55.50.30">
    <property type="match status" value="1"/>
</dbReference>
<comment type="caution">
    <text evidence="3">The sequence shown here is derived from an EMBL/GenBank/DDBJ whole genome shotgun (WGS) entry which is preliminary data.</text>
</comment>
<feature type="domain" description="FecR protein" evidence="2">
    <location>
        <begin position="109"/>
        <end position="201"/>
    </location>
</feature>
<proteinExistence type="predicted"/>
<dbReference type="PANTHER" id="PTHR30273:SF2">
    <property type="entry name" value="PROTEIN FECR"/>
    <property type="match status" value="1"/>
</dbReference>
<evidence type="ECO:0000259" key="2">
    <source>
        <dbReference type="Pfam" id="PF04773"/>
    </source>
</evidence>
<reference evidence="3 4" key="1">
    <citation type="submission" date="2019-02" db="EMBL/GenBank/DDBJ databases">
        <authorList>
            <person name="Li Y."/>
        </authorList>
    </citation>
    <scope>NUCLEOTIDE SEQUENCE [LARGE SCALE GENOMIC DNA]</scope>
    <source>
        <strain evidence="3 4">3-7</strain>
    </source>
</reference>
<gene>
    <name evidence="3" type="ORF">EWE75_07050</name>
</gene>
<organism evidence="3 4">
    <name type="scientific">Sphingomonas populi</name>
    <dbReference type="NCBI Taxonomy" id="2484750"/>
    <lineage>
        <taxon>Bacteria</taxon>
        <taxon>Pseudomonadati</taxon>
        <taxon>Pseudomonadota</taxon>
        <taxon>Alphaproteobacteria</taxon>
        <taxon>Sphingomonadales</taxon>
        <taxon>Sphingomonadaceae</taxon>
        <taxon>Sphingomonas</taxon>
    </lineage>
</organism>
<dbReference type="InterPro" id="IPR012373">
    <property type="entry name" value="Ferrdict_sens_TM"/>
</dbReference>